<dbReference type="Pfam" id="PF03478">
    <property type="entry name" value="Beta-prop_KIB1-4"/>
    <property type="match status" value="1"/>
</dbReference>
<evidence type="ECO:0000313" key="4">
    <source>
        <dbReference type="Proteomes" id="UP001054889"/>
    </source>
</evidence>
<dbReference type="InterPro" id="IPR005174">
    <property type="entry name" value="KIB1-4_b-propeller"/>
</dbReference>
<keyword evidence="4" id="KW-1185">Reference proteome</keyword>
<dbReference type="EMBL" id="BQKI01000073">
    <property type="protein sequence ID" value="GJN16685.1"/>
    <property type="molecule type" value="Genomic_DNA"/>
</dbReference>
<dbReference type="Gene3D" id="1.20.1280.50">
    <property type="match status" value="1"/>
</dbReference>
<dbReference type="PANTHER" id="PTHR33165">
    <property type="entry name" value="F-BOX DOMAIN CONTAINING PROTEIN-LIKE-RELATED"/>
    <property type="match status" value="1"/>
</dbReference>
<gene>
    <name evidence="3" type="primary">gb03702</name>
    <name evidence="3" type="ORF">PR202_gb03702</name>
</gene>
<protein>
    <recommendedName>
        <fullName evidence="2">KIB1-4 beta-propeller domain-containing protein</fullName>
    </recommendedName>
</protein>
<sequence>MSAAQMMKRSLSHSHPKNPRPAPAMMAVDWSSLPDDLIRRVAHRFVLAADDLDYYMDFRAVCHSWRSVSDDPRADGTDPRFHPKNWAMLKASDERNGDVVVSFVNLGTGRFLSKNIPEISNKYFLVAATDGGLLVLCELEQPNGVCVVNPVSRTRFNEFWVEYPDDLLSMTSFAGDVYVTNRHGSIIVSSTDVAAGQERSAGTITMTTAIPAAAPSIMKDVHKVDIERKLLEPVESIGSRAIFLSPIRSISVDANMFPTVEAGFIYFVEPMLTSTNEHGTIISSHRLGHETVIEWCERTGRQVGHSTNVQVLGGYCMFIPISEPDMMIDGGGDFIF</sequence>
<evidence type="ECO:0000256" key="1">
    <source>
        <dbReference type="SAM" id="MobiDB-lite"/>
    </source>
</evidence>
<organism evidence="3 4">
    <name type="scientific">Eleusine coracana subsp. coracana</name>
    <dbReference type="NCBI Taxonomy" id="191504"/>
    <lineage>
        <taxon>Eukaryota</taxon>
        <taxon>Viridiplantae</taxon>
        <taxon>Streptophyta</taxon>
        <taxon>Embryophyta</taxon>
        <taxon>Tracheophyta</taxon>
        <taxon>Spermatophyta</taxon>
        <taxon>Magnoliopsida</taxon>
        <taxon>Liliopsida</taxon>
        <taxon>Poales</taxon>
        <taxon>Poaceae</taxon>
        <taxon>PACMAD clade</taxon>
        <taxon>Chloridoideae</taxon>
        <taxon>Cynodonteae</taxon>
        <taxon>Eleusininae</taxon>
        <taxon>Eleusine</taxon>
    </lineage>
</organism>
<reference evidence="3" key="1">
    <citation type="journal article" date="2018" name="DNA Res.">
        <title>Multiple hybrid de novo genome assembly of finger millet, an orphan allotetraploid crop.</title>
        <authorList>
            <person name="Hatakeyama M."/>
            <person name="Aluri S."/>
            <person name="Balachadran M.T."/>
            <person name="Sivarajan S.R."/>
            <person name="Patrignani A."/>
            <person name="Gruter S."/>
            <person name="Poveda L."/>
            <person name="Shimizu-Inatsugi R."/>
            <person name="Baeten J."/>
            <person name="Francoijs K.J."/>
            <person name="Nataraja K.N."/>
            <person name="Reddy Y.A.N."/>
            <person name="Phadnis S."/>
            <person name="Ravikumar R.L."/>
            <person name="Schlapbach R."/>
            <person name="Sreeman S.M."/>
            <person name="Shimizu K.K."/>
        </authorList>
    </citation>
    <scope>NUCLEOTIDE SEQUENCE</scope>
</reference>
<reference evidence="3" key="2">
    <citation type="submission" date="2021-12" db="EMBL/GenBank/DDBJ databases">
        <title>Resequencing data analysis of finger millet.</title>
        <authorList>
            <person name="Hatakeyama M."/>
            <person name="Aluri S."/>
            <person name="Balachadran M.T."/>
            <person name="Sivarajan S.R."/>
            <person name="Poveda L."/>
            <person name="Shimizu-Inatsugi R."/>
            <person name="Schlapbach R."/>
            <person name="Sreeman S.M."/>
            <person name="Shimizu K.K."/>
        </authorList>
    </citation>
    <scope>NUCLEOTIDE SEQUENCE</scope>
</reference>
<dbReference type="PANTHER" id="PTHR33165:SF30">
    <property type="entry name" value="DUF295 DOMAIN-CONTAINING PROTEIN"/>
    <property type="match status" value="1"/>
</dbReference>
<comment type="caution">
    <text evidence="3">The sequence shown here is derived from an EMBL/GenBank/DDBJ whole genome shotgun (WGS) entry which is preliminary data.</text>
</comment>
<evidence type="ECO:0000259" key="2">
    <source>
        <dbReference type="Pfam" id="PF03478"/>
    </source>
</evidence>
<proteinExistence type="predicted"/>
<dbReference type="AlphaFoldDB" id="A0AAV5E247"/>
<name>A0AAV5E247_ELECO</name>
<feature type="domain" description="KIB1-4 beta-propeller" evidence="2">
    <location>
        <begin position="215"/>
        <end position="276"/>
    </location>
</feature>
<feature type="region of interest" description="Disordered" evidence="1">
    <location>
        <begin position="1"/>
        <end position="23"/>
    </location>
</feature>
<accession>A0AAV5E247</accession>
<evidence type="ECO:0000313" key="3">
    <source>
        <dbReference type="EMBL" id="GJN16685.1"/>
    </source>
</evidence>
<dbReference type="Proteomes" id="UP001054889">
    <property type="component" value="Unassembled WGS sequence"/>
</dbReference>